<evidence type="ECO:0000256" key="2">
    <source>
        <dbReference type="ARBA" id="ARBA00022679"/>
    </source>
</evidence>
<name>A0ABT5I2N2_VOGIN</name>
<dbReference type="Proteomes" id="UP001221566">
    <property type="component" value="Unassembled WGS sequence"/>
</dbReference>
<dbReference type="PANTHER" id="PTHR30160:SF7">
    <property type="entry name" value="ADP-HEPTOSE--LPS HEPTOSYLTRANSFERASE 2"/>
    <property type="match status" value="1"/>
</dbReference>
<evidence type="ECO:0000256" key="3">
    <source>
        <dbReference type="ARBA" id="ARBA00043995"/>
    </source>
</evidence>
<sequence>MIKKLLVIGPSWVGDGVMAQPLYRRLHERHPGLELHVFAPAWTLPLLARMPEVAKAHLNPFGHGQLRLRERWRVARALHREGFDQVVVLPNSLKAALIPFLAGIPLRTGFTGELRYGLLNDTRELNEQELPTMVERFCILAEEPRHALHRPIPHPSLRSQAAAQQTIAARLGLSLDKPVVAMCPGAEYGPAKRWPPRHFAALAAALDSRGYQVWLFGSAKDQDIGEEIGRLAQGKALNLCGKTGLDEAIDLMALARLAVCNDSGLMHVAAALHIPLVALYGSSSPDFTPPLSDHAEIVNLNLDCSPCFERTCPYQHMRCLEDMLPERVLQACLKQLDPRSSSPSQETATS</sequence>
<dbReference type="Pfam" id="PF01075">
    <property type="entry name" value="Glyco_transf_9"/>
    <property type="match status" value="1"/>
</dbReference>
<dbReference type="InterPro" id="IPR051199">
    <property type="entry name" value="LPS_LOS_Heptosyltrfase"/>
</dbReference>
<protein>
    <recommendedName>
        <fullName evidence="4">lipopolysaccharide heptosyltransferase II</fullName>
        <ecNumber evidence="4">2.4.99.24</ecNumber>
    </recommendedName>
</protein>
<evidence type="ECO:0000256" key="4">
    <source>
        <dbReference type="ARBA" id="ARBA00044042"/>
    </source>
</evidence>
<dbReference type="Gene3D" id="3.40.50.2000">
    <property type="entry name" value="Glycogen Phosphorylase B"/>
    <property type="match status" value="2"/>
</dbReference>
<dbReference type="EMBL" id="JAQQKY010000002">
    <property type="protein sequence ID" value="MDC7690441.1"/>
    <property type="molecule type" value="Genomic_DNA"/>
</dbReference>
<accession>A0ABT5I2N2</accession>
<dbReference type="InterPro" id="IPR011910">
    <property type="entry name" value="RfaF"/>
</dbReference>
<keyword evidence="7" id="KW-1185">Reference proteome</keyword>
<evidence type="ECO:0000313" key="6">
    <source>
        <dbReference type="EMBL" id="MDC7690441.1"/>
    </source>
</evidence>
<dbReference type="CDD" id="cd03789">
    <property type="entry name" value="GT9_LPS_heptosyltransferase"/>
    <property type="match status" value="1"/>
</dbReference>
<evidence type="ECO:0000256" key="5">
    <source>
        <dbReference type="ARBA" id="ARBA00047503"/>
    </source>
</evidence>
<dbReference type="SUPFAM" id="SSF53756">
    <property type="entry name" value="UDP-Glycosyltransferase/glycogen phosphorylase"/>
    <property type="match status" value="1"/>
</dbReference>
<comment type="similarity">
    <text evidence="3">Belongs to the glycosyltransferase 9 family.</text>
</comment>
<gene>
    <name evidence="6" type="primary">waaF</name>
    <name evidence="6" type="ORF">PQU93_06530</name>
</gene>
<evidence type="ECO:0000313" key="7">
    <source>
        <dbReference type="Proteomes" id="UP001221566"/>
    </source>
</evidence>
<dbReference type="InterPro" id="IPR002201">
    <property type="entry name" value="Glyco_trans_9"/>
</dbReference>
<reference evidence="6 7" key="1">
    <citation type="submission" date="2023-01" db="EMBL/GenBank/DDBJ databases">
        <title>Novel species of the genus Vogesella isolated from rivers.</title>
        <authorList>
            <person name="Lu H."/>
        </authorList>
    </citation>
    <scope>NUCLEOTIDE SEQUENCE [LARGE SCALE GENOMIC DNA]</scope>
    <source>
        <strain evidence="6 7">SH7W</strain>
    </source>
</reference>
<comment type="caution">
    <text evidence="6">The sequence shown here is derived from an EMBL/GenBank/DDBJ whole genome shotgun (WGS) entry which is preliminary data.</text>
</comment>
<dbReference type="PANTHER" id="PTHR30160">
    <property type="entry name" value="TETRAACYLDISACCHARIDE 4'-KINASE-RELATED"/>
    <property type="match status" value="1"/>
</dbReference>
<dbReference type="NCBIfam" id="TIGR02195">
    <property type="entry name" value="heptsyl_trn_II"/>
    <property type="match status" value="1"/>
</dbReference>
<keyword evidence="2" id="KW-0808">Transferase</keyword>
<dbReference type="RefSeq" id="WP_272802726.1">
    <property type="nucleotide sequence ID" value="NZ_JAQQKY010000002.1"/>
</dbReference>
<dbReference type="EC" id="2.4.99.24" evidence="4"/>
<keyword evidence="1" id="KW-0328">Glycosyltransferase</keyword>
<proteinExistence type="inferred from homology"/>
<evidence type="ECO:0000256" key="1">
    <source>
        <dbReference type="ARBA" id="ARBA00022676"/>
    </source>
</evidence>
<comment type="catalytic activity">
    <reaction evidence="5">
        <text>an L-alpha-D-Hep-(1-&gt;5)-[alpha-Kdo-(2-&gt;4)]-alpha-Kdo-(2-&gt;6)-lipid A + ADP-L-glycero-beta-D-manno-heptose = an L-alpha-D-Hep-(1-&gt;3)-L-alpha-D-Hep-(1-&gt;5)-[alpha-Kdo-(2-&gt;4)]-alpha-Kdo-(2-&gt;6)-lipid A + ADP + H(+)</text>
        <dbReference type="Rhea" id="RHEA:74071"/>
        <dbReference type="ChEBI" id="CHEBI:15378"/>
        <dbReference type="ChEBI" id="CHEBI:61506"/>
        <dbReference type="ChEBI" id="CHEBI:193068"/>
        <dbReference type="ChEBI" id="CHEBI:193069"/>
        <dbReference type="ChEBI" id="CHEBI:456216"/>
        <dbReference type="EC" id="2.4.99.24"/>
    </reaction>
</comment>
<organism evidence="6 7">
    <name type="scientific">Vogesella indigofera</name>
    <name type="common">Pseudomonas indigofera</name>
    <dbReference type="NCBI Taxonomy" id="45465"/>
    <lineage>
        <taxon>Bacteria</taxon>
        <taxon>Pseudomonadati</taxon>
        <taxon>Pseudomonadota</taxon>
        <taxon>Betaproteobacteria</taxon>
        <taxon>Neisseriales</taxon>
        <taxon>Chromobacteriaceae</taxon>
        <taxon>Vogesella</taxon>
    </lineage>
</organism>